<protein>
    <submittedName>
        <fullName evidence="4">Tyrosine-protein phosphatase domain-containing protein</fullName>
    </submittedName>
</protein>
<accession>A0A183DFP8</accession>
<evidence type="ECO:0000313" key="4">
    <source>
        <dbReference type="WBParaSite" id="GPUH_0000754801-mRNA-1"/>
    </source>
</evidence>
<dbReference type="Pfam" id="PF00102">
    <property type="entry name" value="Y_phosphatase"/>
    <property type="match status" value="1"/>
</dbReference>
<dbReference type="AlphaFoldDB" id="A0A183DFP8"/>
<proteinExistence type="predicted"/>
<evidence type="ECO:0000259" key="1">
    <source>
        <dbReference type="PROSITE" id="PS50055"/>
    </source>
</evidence>
<dbReference type="WBParaSite" id="GPUH_0000754801-mRNA-1">
    <property type="protein sequence ID" value="GPUH_0000754801-mRNA-1"/>
    <property type="gene ID" value="GPUH_0000754801"/>
</dbReference>
<feature type="domain" description="Tyrosine-protein phosphatase" evidence="1">
    <location>
        <begin position="1"/>
        <end position="96"/>
    </location>
</feature>
<sequence length="112" mass="12902">MLCKCEEHGKPKSAQYWPLVEGSYKTYGSMFVNNKRVECKDKFMSYVLEILPDGCSNSIILTLLHMTDWPDRGVPASGRSVLRLLRLIEPVKSLIVFTYFWTPDLKQMRAAI</sequence>
<dbReference type="CDD" id="cd00047">
    <property type="entry name" value="PTPc"/>
    <property type="match status" value="1"/>
</dbReference>
<dbReference type="PANTHER" id="PTHR23219:SF13">
    <property type="entry name" value="TYROSINE-PROTEIN PHOSPHATASE DOMAIN-CONTAINING PROTEIN"/>
    <property type="match status" value="1"/>
</dbReference>
<reference evidence="2 3" key="2">
    <citation type="submission" date="2018-11" db="EMBL/GenBank/DDBJ databases">
        <authorList>
            <consortium name="Pathogen Informatics"/>
        </authorList>
    </citation>
    <scope>NUCLEOTIDE SEQUENCE [LARGE SCALE GENOMIC DNA]</scope>
</reference>
<dbReference type="InterPro" id="IPR000242">
    <property type="entry name" value="PTP_cat"/>
</dbReference>
<dbReference type="InterPro" id="IPR029021">
    <property type="entry name" value="Prot-tyrosine_phosphatase-like"/>
</dbReference>
<organism evidence="4">
    <name type="scientific">Gongylonema pulchrum</name>
    <dbReference type="NCBI Taxonomy" id="637853"/>
    <lineage>
        <taxon>Eukaryota</taxon>
        <taxon>Metazoa</taxon>
        <taxon>Ecdysozoa</taxon>
        <taxon>Nematoda</taxon>
        <taxon>Chromadorea</taxon>
        <taxon>Rhabditida</taxon>
        <taxon>Spirurina</taxon>
        <taxon>Spiruromorpha</taxon>
        <taxon>Spiruroidea</taxon>
        <taxon>Gongylonematidae</taxon>
        <taxon>Gongylonema</taxon>
    </lineage>
</organism>
<dbReference type="PROSITE" id="PS50055">
    <property type="entry name" value="TYR_PHOSPHATASE_PTP"/>
    <property type="match status" value="1"/>
</dbReference>
<reference evidence="4" key="1">
    <citation type="submission" date="2016-06" db="UniProtKB">
        <authorList>
            <consortium name="WormBaseParasite"/>
        </authorList>
    </citation>
    <scope>IDENTIFICATION</scope>
</reference>
<dbReference type="GO" id="GO:0004725">
    <property type="term" value="F:protein tyrosine phosphatase activity"/>
    <property type="evidence" value="ECO:0007669"/>
    <property type="project" value="InterPro"/>
</dbReference>
<dbReference type="Gene3D" id="3.90.190.10">
    <property type="entry name" value="Protein tyrosine phosphatase superfamily"/>
    <property type="match status" value="1"/>
</dbReference>
<gene>
    <name evidence="2" type="ORF">GPUH_LOCUS7538</name>
</gene>
<evidence type="ECO:0000313" key="2">
    <source>
        <dbReference type="EMBL" id="VDK58691.1"/>
    </source>
</evidence>
<dbReference type="EMBL" id="UYRT01019713">
    <property type="protein sequence ID" value="VDK58691.1"/>
    <property type="molecule type" value="Genomic_DNA"/>
</dbReference>
<evidence type="ECO:0000313" key="3">
    <source>
        <dbReference type="Proteomes" id="UP000271098"/>
    </source>
</evidence>
<dbReference type="Proteomes" id="UP000271098">
    <property type="component" value="Unassembled WGS sequence"/>
</dbReference>
<keyword evidence="3" id="KW-1185">Reference proteome</keyword>
<dbReference type="PANTHER" id="PTHR23219">
    <property type="entry name" value="TYROSINE-PROTEIN PHOSPHATASE C15H7.3-RELATED"/>
    <property type="match status" value="1"/>
</dbReference>
<dbReference type="SUPFAM" id="SSF52799">
    <property type="entry name" value="(Phosphotyrosine protein) phosphatases II"/>
    <property type="match status" value="1"/>
</dbReference>
<dbReference type="OrthoDB" id="5870053at2759"/>
<name>A0A183DFP8_9BILA</name>